<dbReference type="GO" id="GO:0015095">
    <property type="term" value="F:magnesium ion transmembrane transporter activity"/>
    <property type="evidence" value="ECO:0000318"/>
    <property type="project" value="GO_Central"/>
</dbReference>
<dbReference type="Proteomes" id="UP000002524">
    <property type="component" value="Chromosome 2"/>
</dbReference>
<dbReference type="InterPro" id="IPR002523">
    <property type="entry name" value="MgTranspt_CorA/ZnTranspt_ZntB"/>
</dbReference>
<dbReference type="InterPro" id="IPR045861">
    <property type="entry name" value="CorA_cytoplasmic_dom"/>
</dbReference>
<dbReference type="Gene3D" id="1.20.58.340">
    <property type="entry name" value="Magnesium transport protein CorA, transmembrane region"/>
    <property type="match status" value="2"/>
</dbReference>
<keyword evidence="6 10" id="KW-1133">Transmembrane helix</keyword>
<dbReference type="eggNOG" id="COG0598">
    <property type="taxonomic scope" value="Bacteria"/>
</dbReference>
<evidence type="ECO:0000256" key="9">
    <source>
        <dbReference type="SAM" id="MobiDB-lite"/>
    </source>
</evidence>
<keyword evidence="4" id="KW-1003">Cell membrane</keyword>
<feature type="transmembrane region" description="Helical" evidence="10">
    <location>
        <begin position="312"/>
        <end position="333"/>
    </location>
</feature>
<dbReference type="GO" id="GO:0050897">
    <property type="term" value="F:cobalt ion binding"/>
    <property type="evidence" value="ECO:0000318"/>
    <property type="project" value="GO_Central"/>
</dbReference>
<evidence type="ECO:0000256" key="7">
    <source>
        <dbReference type="ARBA" id="ARBA00023136"/>
    </source>
</evidence>
<protein>
    <submittedName>
        <fullName evidence="11">Cation transporter, putative</fullName>
    </submittedName>
</protein>
<dbReference type="SUPFAM" id="SSF143865">
    <property type="entry name" value="CorA soluble domain-like"/>
    <property type="match status" value="1"/>
</dbReference>
<keyword evidence="3" id="KW-0813">Transport</keyword>
<dbReference type="Gene3D" id="3.30.460.20">
    <property type="entry name" value="CorA soluble domain-like"/>
    <property type="match status" value="1"/>
</dbReference>
<feature type="transmembrane region" description="Helical" evidence="10">
    <location>
        <begin position="345"/>
        <end position="365"/>
    </location>
</feature>
<evidence type="ECO:0000256" key="2">
    <source>
        <dbReference type="ARBA" id="ARBA00009765"/>
    </source>
</evidence>
<comment type="similarity">
    <text evidence="2">Belongs to the CorA metal ion transporter (MIT) (TC 1.A.35) family.</text>
</comment>
<dbReference type="PANTHER" id="PTHR46494:SF1">
    <property type="entry name" value="CORA FAMILY METAL ION TRANSPORTER (EUROFUNG)"/>
    <property type="match status" value="1"/>
</dbReference>
<dbReference type="PIR" id="D75591">
    <property type="entry name" value="D75591"/>
</dbReference>
<comment type="subcellular location">
    <subcellularLocation>
        <location evidence="1">Cell membrane</location>
        <topology evidence="1">Multi-pass membrane protein</topology>
    </subcellularLocation>
</comment>
<dbReference type="PANTHER" id="PTHR46494">
    <property type="entry name" value="CORA FAMILY METAL ION TRANSPORTER (EUROFUNG)"/>
    <property type="match status" value="1"/>
</dbReference>
<dbReference type="InParanoid" id="Q9RYF7"/>
<proteinExistence type="inferred from homology"/>
<dbReference type="PaxDb" id="243230-DR_A0361"/>
<gene>
    <name evidence="11" type="ordered locus">DR_A0361</name>
</gene>
<evidence type="ECO:0000256" key="6">
    <source>
        <dbReference type="ARBA" id="ARBA00022989"/>
    </source>
</evidence>
<feature type="coiled-coil region" evidence="8">
    <location>
        <begin position="188"/>
        <end position="215"/>
    </location>
</feature>
<dbReference type="CDD" id="cd12822">
    <property type="entry name" value="TmCorA-like"/>
    <property type="match status" value="1"/>
</dbReference>
<dbReference type="OrthoDB" id="9803416at2"/>
<sequence>MMWRMAASPAADATSPSSQSAPPRPPTDAGPGDPLLDGSGQPAPHAEAHVFRDGKVRHLPLDLNLARGLLDDPQAFVWFDLVNPDPADLEALREPFDLHPLAIEDALVGGQRVKVEPYDTFWFVVLHGASLPSQDRLQLHEMALFIGQRFVLTIQHQPLFADEEIVERWQLVPAAWRSSASSLTYVILDTIVDNLRELTDQIERELREVRTTMTRSQVVHPELLQRIFSLEEVTHEAYTVALSLRDTLPTFVHAPEEAPVGGPAQAPYYRDVHDHAIGVVERLGAERDLSQRVFDVYQSLAAQQQSEVARQLTVVSTIFLPLTFLTGFFGQNFEYLTQKIASERAFWVWGFGSYLLSLLAIAWVIRRVSRWGRDG</sequence>
<dbReference type="EMBL" id="AE001825">
    <property type="protein sequence ID" value="AAF12428.1"/>
    <property type="molecule type" value="Genomic_DNA"/>
</dbReference>
<dbReference type="EnsemblBacteria" id="AAF12428">
    <property type="protein sequence ID" value="AAF12428"/>
    <property type="gene ID" value="DR_A0361"/>
</dbReference>
<accession>Q9RYF7</accession>
<evidence type="ECO:0000256" key="8">
    <source>
        <dbReference type="SAM" id="Coils"/>
    </source>
</evidence>
<dbReference type="STRING" id="243230.DR_A0361"/>
<evidence type="ECO:0000256" key="1">
    <source>
        <dbReference type="ARBA" id="ARBA00004651"/>
    </source>
</evidence>
<dbReference type="Pfam" id="PF01544">
    <property type="entry name" value="CorA"/>
    <property type="match status" value="1"/>
</dbReference>
<evidence type="ECO:0000256" key="3">
    <source>
        <dbReference type="ARBA" id="ARBA00022448"/>
    </source>
</evidence>
<feature type="compositionally biased region" description="Low complexity" evidence="9">
    <location>
        <begin position="1"/>
        <end position="21"/>
    </location>
</feature>
<name>Q9RYF7_DEIRA</name>
<evidence type="ECO:0000313" key="12">
    <source>
        <dbReference type="Proteomes" id="UP000002524"/>
    </source>
</evidence>
<dbReference type="AlphaFoldDB" id="Q9RYF7"/>
<reference evidence="11 12" key="1">
    <citation type="journal article" date="1999" name="Science">
        <title>Genome sequence of the radioresistant bacterium Deinococcus radiodurans R1.</title>
        <authorList>
            <person name="White O."/>
            <person name="Eisen J.A."/>
            <person name="Heidelberg J.F."/>
            <person name="Hickey E.K."/>
            <person name="Peterson J.D."/>
            <person name="Dodson R.J."/>
            <person name="Haft D.H."/>
            <person name="Gwinn M.L."/>
            <person name="Nelson W.C."/>
            <person name="Richardson D.L."/>
            <person name="Moffat K.S."/>
            <person name="Qin H."/>
            <person name="Jiang L."/>
            <person name="Pamphile W."/>
            <person name="Crosby M."/>
            <person name="Shen M."/>
            <person name="Vamathevan J.J."/>
            <person name="Lam P."/>
            <person name="McDonald L."/>
            <person name="Utterback T."/>
            <person name="Zalewski C."/>
            <person name="Makarova K.S."/>
            <person name="Aravind L."/>
            <person name="Daly M.J."/>
            <person name="Minton K.W."/>
            <person name="Fleischmann R.D."/>
            <person name="Ketchum K.A."/>
            <person name="Nelson K.E."/>
            <person name="Salzberg S."/>
            <person name="Smith H.O."/>
            <person name="Venter J.C."/>
            <person name="Fraser C.M."/>
        </authorList>
    </citation>
    <scope>NUCLEOTIDE SEQUENCE [LARGE SCALE GENOMIC DNA]</scope>
    <source>
        <strain evidence="12">ATCC 13939 / DSM 20539 / JCM 16871 / LMG 4051 / NBRC 15346 / NCIMB 9279 / R1 / VKM B-1422</strain>
    </source>
</reference>
<dbReference type="SUPFAM" id="SSF144083">
    <property type="entry name" value="Magnesium transport protein CorA, transmembrane region"/>
    <property type="match status" value="1"/>
</dbReference>
<dbReference type="HOGENOM" id="CLU_007127_0_2_0"/>
<dbReference type="PATRIC" id="fig|243230.17.peg.3255"/>
<keyword evidence="12" id="KW-1185">Reference proteome</keyword>
<keyword evidence="7 10" id="KW-0472">Membrane</keyword>
<dbReference type="KEGG" id="dra:DR_A0361"/>
<keyword evidence="8" id="KW-0175">Coiled coil</keyword>
<evidence type="ECO:0000256" key="5">
    <source>
        <dbReference type="ARBA" id="ARBA00022692"/>
    </source>
</evidence>
<dbReference type="GO" id="GO:0005886">
    <property type="term" value="C:plasma membrane"/>
    <property type="evidence" value="ECO:0000318"/>
    <property type="project" value="GO_Central"/>
</dbReference>
<dbReference type="InterPro" id="IPR045863">
    <property type="entry name" value="CorA_TM1_TM2"/>
</dbReference>
<evidence type="ECO:0000256" key="10">
    <source>
        <dbReference type="SAM" id="Phobius"/>
    </source>
</evidence>
<evidence type="ECO:0000313" key="11">
    <source>
        <dbReference type="EMBL" id="AAF12428.1"/>
    </source>
</evidence>
<dbReference type="FunCoup" id="Q9RYF7">
    <property type="interactions" value="258"/>
</dbReference>
<evidence type="ECO:0000256" key="4">
    <source>
        <dbReference type="ARBA" id="ARBA00022475"/>
    </source>
</evidence>
<organism evidence="11 12">
    <name type="scientific">Deinococcus radiodurans (strain ATCC 13939 / DSM 20539 / JCM 16871 / CCUG 27074 / LMG 4051 / NBRC 15346 / NCIMB 9279 / VKM B-1422 / R1)</name>
    <dbReference type="NCBI Taxonomy" id="243230"/>
    <lineage>
        <taxon>Bacteria</taxon>
        <taxon>Thermotogati</taxon>
        <taxon>Deinococcota</taxon>
        <taxon>Deinococci</taxon>
        <taxon>Deinococcales</taxon>
        <taxon>Deinococcaceae</taxon>
        <taxon>Deinococcus</taxon>
    </lineage>
</organism>
<dbReference type="GO" id="GO:0000287">
    <property type="term" value="F:magnesium ion binding"/>
    <property type="evidence" value="ECO:0000318"/>
    <property type="project" value="GO_Central"/>
</dbReference>
<dbReference type="FunFam" id="3.30.460.20:FF:000027">
    <property type="entry name" value="Mg2 transporter protein CorA family protein"/>
    <property type="match status" value="1"/>
</dbReference>
<feature type="region of interest" description="Disordered" evidence="9">
    <location>
        <begin position="1"/>
        <end position="45"/>
    </location>
</feature>
<dbReference type="GO" id="GO:0015087">
    <property type="term" value="F:cobalt ion transmembrane transporter activity"/>
    <property type="evidence" value="ECO:0000318"/>
    <property type="project" value="GO_Central"/>
</dbReference>
<keyword evidence="5 10" id="KW-0812">Transmembrane</keyword>